<dbReference type="InterPro" id="IPR049730">
    <property type="entry name" value="SNF2/RAD54-like_C"/>
</dbReference>
<evidence type="ECO:0000256" key="8">
    <source>
        <dbReference type="ARBA" id="ARBA00023242"/>
    </source>
</evidence>
<dbReference type="AlphaFoldDB" id="A0A1B0FL61"/>
<dbReference type="VEuPathDB" id="VectorBase:GMOY004561"/>
<keyword evidence="4" id="KW-0378">Hydrolase</keyword>
<comment type="subcellular location">
    <subcellularLocation>
        <location evidence="1">Nucleus</location>
    </subcellularLocation>
</comment>
<dbReference type="InterPro" id="IPR027417">
    <property type="entry name" value="P-loop_NTPase"/>
</dbReference>
<proteinExistence type="inferred from homology"/>
<evidence type="ECO:0000256" key="4">
    <source>
        <dbReference type="ARBA" id="ARBA00022801"/>
    </source>
</evidence>
<evidence type="ECO:0000256" key="7">
    <source>
        <dbReference type="ARBA" id="ARBA00023125"/>
    </source>
</evidence>
<reference evidence="10" key="1">
    <citation type="submission" date="2020-05" db="UniProtKB">
        <authorList>
            <consortium name="EnsemblMetazoa"/>
        </authorList>
    </citation>
    <scope>IDENTIFICATION</scope>
    <source>
        <strain evidence="10">Yale</strain>
    </source>
</reference>
<dbReference type="InterPro" id="IPR001650">
    <property type="entry name" value="Helicase_C-like"/>
</dbReference>
<sequence>MMHNENKPQEFNDVKRLPAEHYKSPLTSATVDLNAKTIKITETDIAGRERLVTDFNLNTNVTFFITSIKTGSLGINLVNANHIIIYDASWDPCDDTQAVYPHYQSLP</sequence>
<evidence type="ECO:0000256" key="6">
    <source>
        <dbReference type="ARBA" id="ARBA00022840"/>
    </source>
</evidence>
<dbReference type="EnsemblMetazoa" id="GMOY004561-RA">
    <property type="protein sequence ID" value="GMOY004561-PA"/>
    <property type="gene ID" value="GMOY004561"/>
</dbReference>
<feature type="domain" description="Helicase C-terminal" evidence="9">
    <location>
        <begin position="43"/>
        <end position="99"/>
    </location>
</feature>
<accession>A0A1B0FL61</accession>
<protein>
    <recommendedName>
        <fullName evidence="9">Helicase C-terminal domain-containing protein</fullName>
    </recommendedName>
</protein>
<evidence type="ECO:0000259" key="9">
    <source>
        <dbReference type="Pfam" id="PF00271"/>
    </source>
</evidence>
<dbReference type="Gene3D" id="3.40.50.300">
    <property type="entry name" value="P-loop containing nucleotide triphosphate hydrolases"/>
    <property type="match status" value="1"/>
</dbReference>
<dbReference type="PANTHER" id="PTHR45797:SF1">
    <property type="entry name" value="HELICASE ARIP4"/>
    <property type="match status" value="1"/>
</dbReference>
<dbReference type="PANTHER" id="PTHR45797">
    <property type="entry name" value="RAD54-LIKE"/>
    <property type="match status" value="1"/>
</dbReference>
<organism evidence="10 11">
    <name type="scientific">Glossina morsitans morsitans</name>
    <name type="common">Savannah tsetse fly</name>
    <dbReference type="NCBI Taxonomy" id="37546"/>
    <lineage>
        <taxon>Eukaryota</taxon>
        <taxon>Metazoa</taxon>
        <taxon>Ecdysozoa</taxon>
        <taxon>Arthropoda</taxon>
        <taxon>Hexapoda</taxon>
        <taxon>Insecta</taxon>
        <taxon>Pterygota</taxon>
        <taxon>Neoptera</taxon>
        <taxon>Endopterygota</taxon>
        <taxon>Diptera</taxon>
        <taxon>Brachycera</taxon>
        <taxon>Muscomorpha</taxon>
        <taxon>Hippoboscoidea</taxon>
        <taxon>Glossinidae</taxon>
        <taxon>Glossina</taxon>
    </lineage>
</organism>
<keyword evidence="6" id="KW-0067">ATP-binding</keyword>
<dbReference type="Proteomes" id="UP000092444">
    <property type="component" value="Unassembled WGS sequence"/>
</dbReference>
<comment type="similarity">
    <text evidence="2">Belongs to the SNF2/RAD54 helicase family.</text>
</comment>
<dbReference type="GO" id="GO:0004386">
    <property type="term" value="F:helicase activity"/>
    <property type="evidence" value="ECO:0007669"/>
    <property type="project" value="UniProtKB-KW"/>
</dbReference>
<keyword evidence="3" id="KW-0547">Nucleotide-binding</keyword>
<dbReference type="GO" id="GO:0005524">
    <property type="term" value="F:ATP binding"/>
    <property type="evidence" value="ECO:0007669"/>
    <property type="project" value="UniProtKB-KW"/>
</dbReference>
<name>A0A1B0FL61_GLOMM</name>
<dbReference type="STRING" id="37546.A0A1B0FL61"/>
<dbReference type="GO" id="GO:0016887">
    <property type="term" value="F:ATP hydrolysis activity"/>
    <property type="evidence" value="ECO:0007669"/>
    <property type="project" value="InterPro"/>
</dbReference>
<dbReference type="GO" id="GO:0003677">
    <property type="term" value="F:DNA binding"/>
    <property type="evidence" value="ECO:0007669"/>
    <property type="project" value="UniProtKB-KW"/>
</dbReference>
<dbReference type="Pfam" id="PF00271">
    <property type="entry name" value="Helicase_C"/>
    <property type="match status" value="1"/>
</dbReference>
<keyword evidence="11" id="KW-1185">Reference proteome</keyword>
<evidence type="ECO:0000313" key="11">
    <source>
        <dbReference type="Proteomes" id="UP000092444"/>
    </source>
</evidence>
<keyword evidence="8" id="KW-0539">Nucleus</keyword>
<dbReference type="InterPro" id="IPR044574">
    <property type="entry name" value="ARIP4-like"/>
</dbReference>
<keyword evidence="7" id="KW-0238">DNA-binding</keyword>
<evidence type="ECO:0000256" key="1">
    <source>
        <dbReference type="ARBA" id="ARBA00004123"/>
    </source>
</evidence>
<dbReference type="GO" id="GO:0005634">
    <property type="term" value="C:nucleus"/>
    <property type="evidence" value="ECO:0007669"/>
    <property type="project" value="UniProtKB-SubCell"/>
</dbReference>
<evidence type="ECO:0000256" key="3">
    <source>
        <dbReference type="ARBA" id="ARBA00022741"/>
    </source>
</evidence>
<evidence type="ECO:0000256" key="2">
    <source>
        <dbReference type="ARBA" id="ARBA00007025"/>
    </source>
</evidence>
<evidence type="ECO:0000256" key="5">
    <source>
        <dbReference type="ARBA" id="ARBA00022806"/>
    </source>
</evidence>
<evidence type="ECO:0000313" key="10">
    <source>
        <dbReference type="EnsemblMetazoa" id="GMOY004561-PA"/>
    </source>
</evidence>
<dbReference type="CDD" id="cd18793">
    <property type="entry name" value="SF2_C_SNF"/>
    <property type="match status" value="1"/>
</dbReference>
<keyword evidence="5" id="KW-0347">Helicase</keyword>
<dbReference type="SUPFAM" id="SSF52540">
    <property type="entry name" value="P-loop containing nucleoside triphosphate hydrolases"/>
    <property type="match status" value="1"/>
</dbReference>
<dbReference type="EMBL" id="CCAG010022095">
    <property type="status" value="NOT_ANNOTATED_CDS"/>
    <property type="molecule type" value="Genomic_DNA"/>
</dbReference>